<feature type="chain" id="PRO_5037272997" description="Lipoprotein" evidence="1">
    <location>
        <begin position="21"/>
        <end position="210"/>
    </location>
</feature>
<dbReference type="PROSITE" id="PS51257">
    <property type="entry name" value="PROKAR_LIPOPROTEIN"/>
    <property type="match status" value="1"/>
</dbReference>
<comment type="caution">
    <text evidence="2">The sequence shown here is derived from an EMBL/GenBank/DDBJ whole genome shotgun (WGS) entry which is preliminary data.</text>
</comment>
<proteinExistence type="predicted"/>
<keyword evidence="3" id="KW-1185">Reference proteome</keyword>
<evidence type="ECO:0000313" key="3">
    <source>
        <dbReference type="Proteomes" id="UP000619486"/>
    </source>
</evidence>
<organism evidence="2 3">
    <name type="scientific">Streptomyces purpureus</name>
    <dbReference type="NCBI Taxonomy" id="1951"/>
    <lineage>
        <taxon>Bacteria</taxon>
        <taxon>Bacillati</taxon>
        <taxon>Actinomycetota</taxon>
        <taxon>Actinomycetes</taxon>
        <taxon>Kitasatosporales</taxon>
        <taxon>Streptomycetaceae</taxon>
        <taxon>Streptomyces</taxon>
    </lineage>
</organism>
<dbReference type="Proteomes" id="UP000619486">
    <property type="component" value="Unassembled WGS sequence"/>
</dbReference>
<evidence type="ECO:0008006" key="4">
    <source>
        <dbReference type="Google" id="ProtNLM"/>
    </source>
</evidence>
<feature type="signal peptide" evidence="1">
    <location>
        <begin position="1"/>
        <end position="20"/>
    </location>
</feature>
<protein>
    <recommendedName>
        <fullName evidence="4">Lipoprotein</fullName>
    </recommendedName>
</protein>
<evidence type="ECO:0000313" key="2">
    <source>
        <dbReference type="EMBL" id="GGT35264.1"/>
    </source>
</evidence>
<reference evidence="2" key="1">
    <citation type="journal article" date="2014" name="Int. J. Syst. Evol. Microbiol.">
        <title>Complete genome sequence of Corynebacterium casei LMG S-19264T (=DSM 44701T), isolated from a smear-ripened cheese.</title>
        <authorList>
            <consortium name="US DOE Joint Genome Institute (JGI-PGF)"/>
            <person name="Walter F."/>
            <person name="Albersmeier A."/>
            <person name="Kalinowski J."/>
            <person name="Ruckert C."/>
        </authorList>
    </citation>
    <scope>NUCLEOTIDE SEQUENCE</scope>
    <source>
        <strain evidence="2">JCM 3172</strain>
    </source>
</reference>
<name>A0A918H4T6_9ACTN</name>
<accession>A0A918H4T6</accession>
<keyword evidence="1" id="KW-0732">Signal</keyword>
<sequence length="210" mass="22566">MKTPRMVLAVALLTWASACAAPGPSEERGARKNVSSEISLQKAAEMADAIMLDTVSSAKPPLNWVHDASTESGCGAHTIDGKKTASATRRAAVMTVVSEARRGSLLGVVERQWKKRGYEITGTNSDKQFPAIFARTSDDFRMSVVVGAKGQFFFEVITPCFVDSEVEPPKTEDNGTPFEGSTVPSLSLRPLRLLVPGHPCFLHTLTGGCR</sequence>
<evidence type="ECO:0000256" key="1">
    <source>
        <dbReference type="SAM" id="SignalP"/>
    </source>
</evidence>
<dbReference type="EMBL" id="BMQQ01000010">
    <property type="protein sequence ID" value="GGT35264.1"/>
    <property type="molecule type" value="Genomic_DNA"/>
</dbReference>
<gene>
    <name evidence="2" type="ORF">GCM10014713_31160</name>
</gene>
<dbReference type="RefSeq" id="WP_189202129.1">
    <property type="nucleotide sequence ID" value="NZ_BMQQ01000010.1"/>
</dbReference>
<dbReference type="AlphaFoldDB" id="A0A918H4T6"/>
<reference evidence="2" key="2">
    <citation type="submission" date="2020-09" db="EMBL/GenBank/DDBJ databases">
        <authorList>
            <person name="Sun Q."/>
            <person name="Ohkuma M."/>
        </authorList>
    </citation>
    <scope>NUCLEOTIDE SEQUENCE</scope>
    <source>
        <strain evidence="2">JCM 3172</strain>
    </source>
</reference>